<comment type="caution">
    <text evidence="2">The sequence shown here is derived from an EMBL/GenBank/DDBJ whole genome shotgun (WGS) entry which is preliminary data.</text>
</comment>
<feature type="region of interest" description="Disordered" evidence="1">
    <location>
        <begin position="166"/>
        <end position="186"/>
    </location>
</feature>
<reference evidence="2 3" key="1">
    <citation type="submission" date="2018-09" db="EMBL/GenBank/DDBJ databases">
        <title>YIM 75507 draft genome.</title>
        <authorList>
            <person name="Tang S."/>
            <person name="Feng Y."/>
        </authorList>
    </citation>
    <scope>NUCLEOTIDE SEQUENCE [LARGE SCALE GENOMIC DNA]</scope>
    <source>
        <strain evidence="2 3">YIM 75507</strain>
    </source>
</reference>
<gene>
    <name evidence="2" type="ORF">D5H75_37970</name>
</gene>
<evidence type="ECO:0000313" key="3">
    <source>
        <dbReference type="Proteomes" id="UP000265768"/>
    </source>
</evidence>
<organism evidence="2 3">
    <name type="scientific">Bailinhaonella thermotolerans</name>
    <dbReference type="NCBI Taxonomy" id="1070861"/>
    <lineage>
        <taxon>Bacteria</taxon>
        <taxon>Bacillati</taxon>
        <taxon>Actinomycetota</taxon>
        <taxon>Actinomycetes</taxon>
        <taxon>Streptosporangiales</taxon>
        <taxon>Streptosporangiaceae</taxon>
        <taxon>Bailinhaonella</taxon>
    </lineage>
</organism>
<dbReference type="EMBL" id="QZEY01000026">
    <property type="protein sequence ID" value="RJL21257.1"/>
    <property type="molecule type" value="Genomic_DNA"/>
</dbReference>
<dbReference type="RefSeq" id="WP_119931467.1">
    <property type="nucleotide sequence ID" value="NZ_QZEY01000026.1"/>
</dbReference>
<evidence type="ECO:0000256" key="1">
    <source>
        <dbReference type="SAM" id="MobiDB-lite"/>
    </source>
</evidence>
<sequence>MMDGPLRLAALPSAPFWAGRHVARRVRALGRPDLERAAVALAGELVAGITAGAPGRSYTAVHHDPPAVVGVQVWPSGAGGCVVWVRRWASRGGQGRRLPYRPAASALWPELADRWGMLTYPDGEAVWCELAGPPRLADAAPEPDTVWRGGAGDAAVLRRVLAGLRRLGGPPEGETAPAQTSGAARR</sequence>
<name>A0A3A4A6B8_9ACTN</name>
<dbReference type="Proteomes" id="UP000265768">
    <property type="component" value="Unassembled WGS sequence"/>
</dbReference>
<keyword evidence="3" id="KW-1185">Reference proteome</keyword>
<evidence type="ECO:0000313" key="2">
    <source>
        <dbReference type="EMBL" id="RJL21257.1"/>
    </source>
</evidence>
<protein>
    <submittedName>
        <fullName evidence="2">Uncharacterized protein</fullName>
    </submittedName>
</protein>
<dbReference type="AlphaFoldDB" id="A0A3A4A6B8"/>
<feature type="compositionally biased region" description="Polar residues" evidence="1">
    <location>
        <begin position="177"/>
        <end position="186"/>
    </location>
</feature>
<proteinExistence type="predicted"/>
<accession>A0A3A4A6B8</accession>